<sequence>MQKLLSLKASAGSGKTFSLANRYISLLLKGAHPKEIVAITFTNKAAREMEERIINYLRDIKKDENFLKKLVENTGMSEKEIIKKAPIILDKFLKSDIHITTIDSFIQKIARKFSYYGGFDIDFDVRSDNLEAVFREFVDSLNDKEFEELVNFAKNEEKISGFLESLYLIDKEIQSIENGELIIENGELEELKFKIEALKDEILDLMDKCSNQVKDFIKNYEELIFKPRFNSILKNSSIKYKGSHFNKCYSEVLDSKFFEYVEVIKKYLYQKYLLKEAYILKTIFALYEKYKNKKWEVKKKENYLDFKDIEHLVYKILVEDELNKDFLYFRLDSKITHILIDEFQDTSITQWKIISPLVDEIKSGVGQKLFRTFFYVGDTKQAIYRFRGGSSFLFDYVYKSLKPFGMKQESLDTNYRSGEVIVDFVNKVFNLNEKASKDGGYVEIKENKVDEENSSKNYKKYDWRSNLKEVLEFMFEKGVREKDIAILVYNNDDILKVADFIVENFNKKVVTSTTKEIINQESARAVISLMKFLYYKEKGKLFLFEFLTFVGKEFDENFDTQIKEDKPSKMIKEILDKYDLWDEATLKLLIYSMRYDTLIDFVEDIENCDEALSSDIDGINILTIHKSKGLEFENVIVIDRMKKKSNRGIKLLYGYEGIDLKNIRYKQSGMEILDDEYARILKKEEELELKDKENVEYVAFTRAKNSLFILKNEKDSNFVKLQEYDGENILGKFSVEKKEEIKKDNKKFSLEINYYGKQGYKKEKEYKPNEYEAIYKGLAIHSLFEIEDEDYTLNRYGAFCDIKKVKEIYNRAKEYEEYKRLLNGKIYKELPFIAIKEDEKKEGIIDLMIENEEITIIDYKSTKPDDERAYIQQVKFYIDNISKIKNKKTKGFIFYVDSLELKEIK</sequence>
<evidence type="ECO:0000256" key="1">
    <source>
        <dbReference type="ARBA" id="ARBA00022741"/>
    </source>
</evidence>
<proteinExistence type="predicted"/>
<evidence type="ECO:0000259" key="11">
    <source>
        <dbReference type="PROSITE" id="PS51198"/>
    </source>
</evidence>
<dbReference type="InterPro" id="IPR014017">
    <property type="entry name" value="DNA_helicase_UvrD-like_C"/>
</dbReference>
<dbReference type="InterPro" id="IPR000212">
    <property type="entry name" value="DNA_helicase_UvrD/REP"/>
</dbReference>
<dbReference type="PANTHER" id="PTHR11070">
    <property type="entry name" value="UVRD / RECB / PCRA DNA HELICASE FAMILY MEMBER"/>
    <property type="match status" value="1"/>
</dbReference>
<keyword evidence="4 9" id="KW-0067">ATP-binding</keyword>
<dbReference type="Gene3D" id="3.40.50.300">
    <property type="entry name" value="P-loop containing nucleotide triphosphate hydrolases"/>
    <property type="match status" value="4"/>
</dbReference>
<dbReference type="RefSeq" id="WP_138323683.1">
    <property type="nucleotide sequence ID" value="NZ_CP040463.1"/>
</dbReference>
<evidence type="ECO:0000313" key="12">
    <source>
        <dbReference type="EMBL" id="QCT95028.1"/>
    </source>
</evidence>
<dbReference type="InterPro" id="IPR014016">
    <property type="entry name" value="UvrD-like_ATP-bd"/>
</dbReference>
<dbReference type="PANTHER" id="PTHR11070:SF67">
    <property type="entry name" value="DNA 3'-5' HELICASE"/>
    <property type="match status" value="1"/>
</dbReference>
<name>A0ABX5V9T7_9BACT</name>
<keyword evidence="2 9" id="KW-0378">Hydrolase</keyword>
<reference evidence="12 13" key="1">
    <citation type="submission" date="2019-05" db="EMBL/GenBank/DDBJ databases">
        <title>A comparative analysis of the Nautiliaceae.</title>
        <authorList>
            <person name="Grosche A."/>
            <person name="Smedile F."/>
            <person name="Vetriani C."/>
        </authorList>
    </citation>
    <scope>NUCLEOTIDE SEQUENCE [LARGE SCALE GENOMIC DNA]</scope>
    <source>
        <strain evidence="12 13">TB-2</strain>
    </source>
</reference>
<keyword evidence="1 9" id="KW-0547">Nucleotide-binding</keyword>
<keyword evidence="5" id="KW-0413">Isomerase</keyword>
<accession>A0ABX5V9T7</accession>
<organism evidence="12 13">
    <name type="scientific">Caminibacter mediatlanticus TB-2</name>
    <dbReference type="NCBI Taxonomy" id="391592"/>
    <lineage>
        <taxon>Bacteria</taxon>
        <taxon>Pseudomonadati</taxon>
        <taxon>Campylobacterota</taxon>
        <taxon>Epsilonproteobacteria</taxon>
        <taxon>Nautiliales</taxon>
        <taxon>Nautiliaceae</taxon>
        <taxon>Caminibacter</taxon>
    </lineage>
</organism>
<keyword evidence="10" id="KW-0175">Coiled coil</keyword>
<protein>
    <recommendedName>
        <fullName evidence="7">DNA 3'-5' helicase</fullName>
        <ecNumber evidence="7">5.6.2.4</ecNumber>
    </recommendedName>
</protein>
<dbReference type="NCBIfam" id="NF010485">
    <property type="entry name" value="PRK13909.1-2"/>
    <property type="match status" value="1"/>
</dbReference>
<feature type="binding site" evidence="9">
    <location>
        <begin position="9"/>
        <end position="16"/>
    </location>
    <ligand>
        <name>ATP</name>
        <dbReference type="ChEBI" id="CHEBI:30616"/>
    </ligand>
</feature>
<dbReference type="Pfam" id="PF00580">
    <property type="entry name" value="UvrD-helicase"/>
    <property type="match status" value="1"/>
</dbReference>
<dbReference type="EC" id="5.6.2.4" evidence="7"/>
<comment type="catalytic activity">
    <reaction evidence="6">
        <text>Couples ATP hydrolysis with the unwinding of duplex DNA by translocating in the 3'-5' direction.</text>
        <dbReference type="EC" id="5.6.2.4"/>
    </reaction>
</comment>
<evidence type="ECO:0000256" key="10">
    <source>
        <dbReference type="SAM" id="Coils"/>
    </source>
</evidence>
<dbReference type="InterPro" id="IPR027417">
    <property type="entry name" value="P-loop_NTPase"/>
</dbReference>
<evidence type="ECO:0000256" key="2">
    <source>
        <dbReference type="ARBA" id="ARBA00022801"/>
    </source>
</evidence>
<evidence type="ECO:0000256" key="3">
    <source>
        <dbReference type="ARBA" id="ARBA00022806"/>
    </source>
</evidence>
<dbReference type="SUPFAM" id="SSF52540">
    <property type="entry name" value="P-loop containing nucleoside triphosphate hydrolases"/>
    <property type="match status" value="1"/>
</dbReference>
<feature type="domain" description="UvrD-like helicase ATP-binding" evidence="11">
    <location>
        <begin position="1"/>
        <end position="418"/>
    </location>
</feature>
<evidence type="ECO:0000256" key="5">
    <source>
        <dbReference type="ARBA" id="ARBA00023235"/>
    </source>
</evidence>
<evidence type="ECO:0000256" key="4">
    <source>
        <dbReference type="ARBA" id="ARBA00022840"/>
    </source>
</evidence>
<dbReference type="InterPro" id="IPR011335">
    <property type="entry name" value="Restrct_endonuc-II-like"/>
</dbReference>
<comment type="catalytic activity">
    <reaction evidence="8">
        <text>ATP + H2O = ADP + phosphate + H(+)</text>
        <dbReference type="Rhea" id="RHEA:13065"/>
        <dbReference type="ChEBI" id="CHEBI:15377"/>
        <dbReference type="ChEBI" id="CHEBI:15378"/>
        <dbReference type="ChEBI" id="CHEBI:30616"/>
        <dbReference type="ChEBI" id="CHEBI:43474"/>
        <dbReference type="ChEBI" id="CHEBI:456216"/>
        <dbReference type="EC" id="5.6.2.4"/>
    </reaction>
</comment>
<evidence type="ECO:0000256" key="6">
    <source>
        <dbReference type="ARBA" id="ARBA00034617"/>
    </source>
</evidence>
<dbReference type="Pfam" id="PF13361">
    <property type="entry name" value="UvrD_C"/>
    <property type="match status" value="1"/>
</dbReference>
<evidence type="ECO:0000313" key="13">
    <source>
        <dbReference type="Proteomes" id="UP000306825"/>
    </source>
</evidence>
<dbReference type="SUPFAM" id="SSF52980">
    <property type="entry name" value="Restriction endonuclease-like"/>
    <property type="match status" value="1"/>
</dbReference>
<dbReference type="PROSITE" id="PS51198">
    <property type="entry name" value="UVRD_HELICASE_ATP_BIND"/>
    <property type="match status" value="1"/>
</dbReference>
<dbReference type="EMBL" id="CP040463">
    <property type="protein sequence ID" value="QCT95028.1"/>
    <property type="molecule type" value="Genomic_DNA"/>
</dbReference>
<keyword evidence="13" id="KW-1185">Reference proteome</keyword>
<dbReference type="Proteomes" id="UP000306825">
    <property type="component" value="Chromosome"/>
</dbReference>
<evidence type="ECO:0000256" key="9">
    <source>
        <dbReference type="PROSITE-ProRule" id="PRU00560"/>
    </source>
</evidence>
<evidence type="ECO:0000256" key="7">
    <source>
        <dbReference type="ARBA" id="ARBA00034808"/>
    </source>
</evidence>
<gene>
    <name evidence="12" type="ORF">FE773_07440</name>
</gene>
<evidence type="ECO:0000256" key="8">
    <source>
        <dbReference type="ARBA" id="ARBA00048988"/>
    </source>
</evidence>
<feature type="coiled-coil region" evidence="10">
    <location>
        <begin position="181"/>
        <end position="208"/>
    </location>
</feature>
<keyword evidence="3 9" id="KW-0347">Helicase</keyword>